<dbReference type="OrthoDB" id="1710676at2759"/>
<dbReference type="AlphaFoldDB" id="A0A9Q0QV31"/>
<keyword evidence="7" id="KW-0961">Cell wall biogenesis/degradation</keyword>
<evidence type="ECO:0000256" key="7">
    <source>
        <dbReference type="ARBA" id="ARBA00023316"/>
    </source>
</evidence>
<dbReference type="GO" id="GO:0012505">
    <property type="term" value="C:endomembrane system"/>
    <property type="evidence" value="ECO:0007669"/>
    <property type="project" value="UniProtKB-SubCell"/>
</dbReference>
<gene>
    <name evidence="8" type="ORF">NE237_006074</name>
</gene>
<evidence type="ECO:0000256" key="1">
    <source>
        <dbReference type="ARBA" id="ARBA00004308"/>
    </source>
</evidence>
<evidence type="ECO:0000256" key="5">
    <source>
        <dbReference type="ARBA" id="ARBA00022989"/>
    </source>
</evidence>
<dbReference type="GO" id="GO:0071555">
    <property type="term" value="P:cell wall organization"/>
    <property type="evidence" value="ECO:0007669"/>
    <property type="project" value="UniProtKB-KW"/>
</dbReference>
<dbReference type="Proteomes" id="UP001141806">
    <property type="component" value="Unassembled WGS sequence"/>
</dbReference>
<keyword evidence="5" id="KW-1133">Transmembrane helix</keyword>
<dbReference type="PANTHER" id="PTHR13301">
    <property type="entry name" value="X-BOX TRANSCRIPTION FACTOR-RELATED"/>
    <property type="match status" value="1"/>
</dbReference>
<evidence type="ECO:0000313" key="8">
    <source>
        <dbReference type="EMBL" id="KAJ4972900.1"/>
    </source>
</evidence>
<dbReference type="EMBL" id="JAMYWD010000004">
    <property type="protein sequence ID" value="KAJ4972900.1"/>
    <property type="molecule type" value="Genomic_DNA"/>
</dbReference>
<evidence type="ECO:0000256" key="2">
    <source>
        <dbReference type="ARBA" id="ARBA00022676"/>
    </source>
</evidence>
<keyword evidence="2" id="KW-0328">Glycosyltransferase</keyword>
<comment type="subcellular location">
    <subcellularLocation>
        <location evidence="1">Endomembrane system</location>
    </subcellularLocation>
</comment>
<keyword evidence="4" id="KW-0812">Transmembrane</keyword>
<sequence>MTFSLPWMSNIWTSLHPTTEAVAAAAQTEFAREWVPFCKKFAIEPRAPETYFSLKMDYLKDKVQPTFVKECQAMKREYEEFKVRINALVAKVIKVPPEGWIMQDGTPWPGNNTKDHPGIIQEFLAHSGGHDTEGNELPCHGTEGNEFLFLKIRNS</sequence>
<reference evidence="8" key="1">
    <citation type="journal article" date="2023" name="Plant J.">
        <title>The genome of the king protea, Protea cynaroides.</title>
        <authorList>
            <person name="Chang J."/>
            <person name="Duong T.A."/>
            <person name="Schoeman C."/>
            <person name="Ma X."/>
            <person name="Roodt D."/>
            <person name="Barker N."/>
            <person name="Li Z."/>
            <person name="Van de Peer Y."/>
            <person name="Mizrachi E."/>
        </authorList>
    </citation>
    <scope>NUCLEOTIDE SEQUENCE</scope>
    <source>
        <tissue evidence="8">Young leaves</tissue>
    </source>
</reference>
<evidence type="ECO:0000256" key="3">
    <source>
        <dbReference type="ARBA" id="ARBA00022679"/>
    </source>
</evidence>
<dbReference type="Pfam" id="PF03552">
    <property type="entry name" value="Cellulose_synt"/>
    <property type="match status" value="1"/>
</dbReference>
<protein>
    <recommendedName>
        <fullName evidence="10">Cellulose synthase</fullName>
    </recommendedName>
</protein>
<dbReference type="GO" id="GO:0016760">
    <property type="term" value="F:cellulose synthase (UDP-forming) activity"/>
    <property type="evidence" value="ECO:0007669"/>
    <property type="project" value="InterPro"/>
</dbReference>
<name>A0A9Q0QV31_9MAGN</name>
<keyword evidence="6" id="KW-0472">Membrane</keyword>
<accession>A0A9Q0QV31</accession>
<dbReference type="InterPro" id="IPR005150">
    <property type="entry name" value="Cellulose_synth"/>
</dbReference>
<dbReference type="GO" id="GO:0030244">
    <property type="term" value="P:cellulose biosynthetic process"/>
    <property type="evidence" value="ECO:0007669"/>
    <property type="project" value="InterPro"/>
</dbReference>
<evidence type="ECO:0000313" key="9">
    <source>
        <dbReference type="Proteomes" id="UP001141806"/>
    </source>
</evidence>
<evidence type="ECO:0008006" key="10">
    <source>
        <dbReference type="Google" id="ProtNLM"/>
    </source>
</evidence>
<evidence type="ECO:0000256" key="6">
    <source>
        <dbReference type="ARBA" id="ARBA00023136"/>
    </source>
</evidence>
<keyword evidence="3" id="KW-0808">Transferase</keyword>
<keyword evidence="9" id="KW-1185">Reference proteome</keyword>
<proteinExistence type="predicted"/>
<comment type="caution">
    <text evidence="8">The sequence shown here is derived from an EMBL/GenBank/DDBJ whole genome shotgun (WGS) entry which is preliminary data.</text>
</comment>
<dbReference type="GO" id="GO:0016020">
    <property type="term" value="C:membrane"/>
    <property type="evidence" value="ECO:0007669"/>
    <property type="project" value="InterPro"/>
</dbReference>
<organism evidence="8 9">
    <name type="scientific">Protea cynaroides</name>
    <dbReference type="NCBI Taxonomy" id="273540"/>
    <lineage>
        <taxon>Eukaryota</taxon>
        <taxon>Viridiplantae</taxon>
        <taxon>Streptophyta</taxon>
        <taxon>Embryophyta</taxon>
        <taxon>Tracheophyta</taxon>
        <taxon>Spermatophyta</taxon>
        <taxon>Magnoliopsida</taxon>
        <taxon>Proteales</taxon>
        <taxon>Proteaceae</taxon>
        <taxon>Protea</taxon>
    </lineage>
</organism>
<evidence type="ECO:0000256" key="4">
    <source>
        <dbReference type="ARBA" id="ARBA00022692"/>
    </source>
</evidence>